<dbReference type="Pfam" id="PF00291">
    <property type="entry name" value="PALP"/>
    <property type="match status" value="1"/>
</dbReference>
<dbReference type="PANTHER" id="PTHR48078:SF6">
    <property type="entry name" value="L-THREONINE DEHYDRATASE CATABOLIC TDCB"/>
    <property type="match status" value="1"/>
</dbReference>
<dbReference type="CDD" id="cd04886">
    <property type="entry name" value="ACT_ThrD-II-like"/>
    <property type="match status" value="1"/>
</dbReference>
<evidence type="ECO:0000256" key="5">
    <source>
        <dbReference type="ARBA" id="ARBA00049406"/>
    </source>
</evidence>
<dbReference type="GO" id="GO:0030170">
    <property type="term" value="F:pyridoxal phosphate binding"/>
    <property type="evidence" value="ECO:0007669"/>
    <property type="project" value="UniProtKB-ARBA"/>
</dbReference>
<dbReference type="GO" id="GO:0006565">
    <property type="term" value="P:L-serine catabolic process"/>
    <property type="evidence" value="ECO:0007669"/>
    <property type="project" value="TreeGrafter"/>
</dbReference>
<dbReference type="InterPro" id="IPR044561">
    <property type="entry name" value="ACT_ThrD-II-like"/>
</dbReference>
<keyword evidence="4 7" id="KW-0456">Lyase</keyword>
<dbReference type="Proteomes" id="UP000216361">
    <property type="component" value="Unassembled WGS sequence"/>
</dbReference>
<dbReference type="InterPro" id="IPR050147">
    <property type="entry name" value="Ser/Thr_Dehydratase"/>
</dbReference>
<accession>A0A255XNC9</accession>
<dbReference type="FunFam" id="3.40.50.1100:FF:000007">
    <property type="entry name" value="L-threonine dehydratase catabolic TdcB"/>
    <property type="match status" value="1"/>
</dbReference>
<dbReference type="SUPFAM" id="SSF53686">
    <property type="entry name" value="Tryptophan synthase beta subunit-like PLP-dependent enzymes"/>
    <property type="match status" value="1"/>
</dbReference>
<evidence type="ECO:0000256" key="4">
    <source>
        <dbReference type="ARBA" id="ARBA00023239"/>
    </source>
</evidence>
<comment type="cofactor">
    <cofactor evidence="1">
        <name>pyridoxal 5'-phosphate</name>
        <dbReference type="ChEBI" id="CHEBI:597326"/>
    </cofactor>
</comment>
<dbReference type="InterPro" id="IPR002912">
    <property type="entry name" value="ACT_dom"/>
</dbReference>
<protein>
    <submittedName>
        <fullName evidence="7">Threonine ammonia-lyase</fullName>
    </submittedName>
</protein>
<dbReference type="FunFam" id="3.40.50.1100:FF:000005">
    <property type="entry name" value="Threonine dehydratase catabolic"/>
    <property type="match status" value="1"/>
</dbReference>
<dbReference type="PANTHER" id="PTHR48078">
    <property type="entry name" value="THREONINE DEHYDRATASE, MITOCHONDRIAL-RELATED"/>
    <property type="match status" value="1"/>
</dbReference>
<dbReference type="CDD" id="cd01562">
    <property type="entry name" value="Thr-dehyd"/>
    <property type="match status" value="1"/>
</dbReference>
<dbReference type="NCBIfam" id="TIGR01127">
    <property type="entry name" value="ilvA_1Cterm"/>
    <property type="match status" value="1"/>
</dbReference>
<dbReference type="RefSeq" id="WP_094408751.1">
    <property type="nucleotide sequence ID" value="NZ_BMJZ01000001.1"/>
</dbReference>
<dbReference type="GO" id="GO:0009097">
    <property type="term" value="P:isoleucine biosynthetic process"/>
    <property type="evidence" value="ECO:0007669"/>
    <property type="project" value="TreeGrafter"/>
</dbReference>
<evidence type="ECO:0000313" key="8">
    <source>
        <dbReference type="Proteomes" id="UP000216361"/>
    </source>
</evidence>
<proteinExistence type="inferred from homology"/>
<sequence length="402" mass="42511">MTLTFDAITAAAERLRGAVLHTPTVDALALSAKLGLTVALKLETLQRTGSFKERGALNRLHLLSADARAKGVIAASAGNHAQGLAYHGQRLGIPVTICMPAHTPFVKVAKTARYGANIVLIGKDFSESEAASHRLAAERGLTLVHPYDDLGVMAGQGTIGLELLTDRPDLDTLVIPIGGGGLLAGIACAAKHLKPTIRLVGVQVQGFDAMRRQLQHEPQPAGGMTLAEGIAVKTPGFLTRAVIADLVDEIITVEEERIEQAVQTVAETQNLIAEGAGAAGIAALLASPESFTGQKIGTLLCGGNIDARLLSSILMRGLVRDGRLVRIRSELGDLPGTLSRYSDVIGKAGGNIVEVHHQRMFLDVPIKQTEIDTMMETRGADHVRDILEALNEAGFPSRLLTD</sequence>
<keyword evidence="8" id="KW-1185">Reference proteome</keyword>
<dbReference type="InterPro" id="IPR001926">
    <property type="entry name" value="TrpB-like_PALP"/>
</dbReference>
<dbReference type="GO" id="GO:0006567">
    <property type="term" value="P:L-threonine catabolic process"/>
    <property type="evidence" value="ECO:0007669"/>
    <property type="project" value="InterPro"/>
</dbReference>
<dbReference type="GO" id="GO:0003941">
    <property type="term" value="F:L-serine ammonia-lyase activity"/>
    <property type="evidence" value="ECO:0007669"/>
    <property type="project" value="UniProtKB-EC"/>
</dbReference>
<gene>
    <name evidence="7" type="ORF">CHR90_09380</name>
</gene>
<evidence type="ECO:0000256" key="3">
    <source>
        <dbReference type="ARBA" id="ARBA00022898"/>
    </source>
</evidence>
<evidence type="ECO:0000256" key="1">
    <source>
        <dbReference type="ARBA" id="ARBA00001933"/>
    </source>
</evidence>
<dbReference type="Gene3D" id="3.40.50.1100">
    <property type="match status" value="2"/>
</dbReference>
<reference evidence="7 8" key="1">
    <citation type="submission" date="2017-07" db="EMBL/GenBank/DDBJ databases">
        <title>Elstera cyanobacteriorum sp. nov., a novel bacterium isolated from cyanobacterial aggregates in a eutrophic lake.</title>
        <authorList>
            <person name="Cai H."/>
        </authorList>
    </citation>
    <scope>NUCLEOTIDE SEQUENCE [LARGE SCALE GENOMIC DNA]</scope>
    <source>
        <strain evidence="7 8">TH019</strain>
    </source>
</reference>
<dbReference type="InterPro" id="IPR005789">
    <property type="entry name" value="Thr_deHydtase_catblc"/>
</dbReference>
<evidence type="ECO:0000313" key="7">
    <source>
        <dbReference type="EMBL" id="OYQ18488.1"/>
    </source>
</evidence>
<dbReference type="GO" id="GO:0004794">
    <property type="term" value="F:threonine deaminase activity"/>
    <property type="evidence" value="ECO:0007669"/>
    <property type="project" value="InterPro"/>
</dbReference>
<dbReference type="NCBIfam" id="NF005600">
    <property type="entry name" value="PRK07334.1"/>
    <property type="match status" value="1"/>
</dbReference>
<dbReference type="PROSITE" id="PS51671">
    <property type="entry name" value="ACT"/>
    <property type="match status" value="1"/>
</dbReference>
<comment type="caution">
    <text evidence="7">The sequence shown here is derived from an EMBL/GenBank/DDBJ whole genome shotgun (WGS) entry which is preliminary data.</text>
</comment>
<comment type="similarity">
    <text evidence="2">Belongs to the serine/threonine dehydratase family.</text>
</comment>
<name>A0A255XNC9_9PROT</name>
<dbReference type="OrthoDB" id="9811476at2"/>
<organism evidence="7 8">
    <name type="scientific">Elstera cyanobacteriorum</name>
    <dbReference type="NCBI Taxonomy" id="2022747"/>
    <lineage>
        <taxon>Bacteria</taxon>
        <taxon>Pseudomonadati</taxon>
        <taxon>Pseudomonadota</taxon>
        <taxon>Alphaproteobacteria</taxon>
        <taxon>Rhodospirillales</taxon>
        <taxon>Rhodospirillaceae</taxon>
        <taxon>Elstera</taxon>
    </lineage>
</organism>
<feature type="domain" description="ACT" evidence="6">
    <location>
        <begin position="326"/>
        <end position="402"/>
    </location>
</feature>
<dbReference type="AlphaFoldDB" id="A0A255XNC9"/>
<evidence type="ECO:0000259" key="6">
    <source>
        <dbReference type="PROSITE" id="PS51671"/>
    </source>
</evidence>
<evidence type="ECO:0000256" key="2">
    <source>
        <dbReference type="ARBA" id="ARBA00010869"/>
    </source>
</evidence>
<comment type="catalytic activity">
    <reaction evidence="5">
        <text>L-serine = pyruvate + NH4(+)</text>
        <dbReference type="Rhea" id="RHEA:19169"/>
        <dbReference type="ChEBI" id="CHEBI:15361"/>
        <dbReference type="ChEBI" id="CHEBI:28938"/>
        <dbReference type="ChEBI" id="CHEBI:33384"/>
        <dbReference type="EC" id="4.3.1.17"/>
    </reaction>
</comment>
<keyword evidence="3" id="KW-0663">Pyridoxal phosphate</keyword>
<dbReference type="EMBL" id="NOXS01000032">
    <property type="protein sequence ID" value="OYQ18488.1"/>
    <property type="molecule type" value="Genomic_DNA"/>
</dbReference>
<dbReference type="InterPro" id="IPR036052">
    <property type="entry name" value="TrpB-like_PALP_sf"/>
</dbReference>